<comment type="caution">
    <text evidence="3">The sequence shown here is derived from an EMBL/GenBank/DDBJ whole genome shotgun (WGS) entry which is preliminary data.</text>
</comment>
<dbReference type="PANTHER" id="PTHR20884:SF21">
    <property type="entry name" value="GDP-L-GALACTOSE PHOSPHORYLASE 1"/>
    <property type="match status" value="1"/>
</dbReference>
<dbReference type="GO" id="GO:0080048">
    <property type="term" value="F:GDP-D-glucose phosphorylase activity"/>
    <property type="evidence" value="ECO:0007669"/>
    <property type="project" value="InterPro"/>
</dbReference>
<feature type="compositionally biased region" description="Polar residues" evidence="1">
    <location>
        <begin position="46"/>
        <end position="58"/>
    </location>
</feature>
<dbReference type="InterPro" id="IPR058865">
    <property type="entry name" value="GDPGP1_C"/>
</dbReference>
<evidence type="ECO:0000256" key="1">
    <source>
        <dbReference type="SAM" id="MobiDB-lite"/>
    </source>
</evidence>
<feature type="compositionally biased region" description="Polar residues" evidence="1">
    <location>
        <begin position="1"/>
        <end position="17"/>
    </location>
</feature>
<dbReference type="EMBL" id="PKPP01008695">
    <property type="protein sequence ID" value="PWA50014.1"/>
    <property type="molecule type" value="Genomic_DNA"/>
</dbReference>
<sequence>MTGSTSTYESQPATRDSTLPHAAQPNIPTPPTPPPYVPPQQPVNLDQPNNALPNNDQPNTPPPVTHQQPHNDQPTIPQPNTPQSANTPPVQANLPAPIFAALNGRGILSAELLVTQVNPAIWEISGHMVLKRKEDFDGATEANAWSLLAEVSLFEERFQEVTSIIFEAISCVVIETTGLPDEDVYHVWLLKQQACLMRMNKMML</sequence>
<dbReference type="OrthoDB" id="417175at2759"/>
<proteinExistence type="predicted"/>
<dbReference type="GO" id="GO:0006006">
    <property type="term" value="P:glucose metabolic process"/>
    <property type="evidence" value="ECO:0007669"/>
    <property type="project" value="TreeGrafter"/>
</dbReference>
<evidence type="ECO:0000313" key="3">
    <source>
        <dbReference type="EMBL" id="PWA50014.1"/>
    </source>
</evidence>
<evidence type="ECO:0000259" key="2">
    <source>
        <dbReference type="Pfam" id="PF26216"/>
    </source>
</evidence>
<dbReference type="PANTHER" id="PTHR20884">
    <property type="entry name" value="GDP-D-GLUCOSE PHOSPHORYLASE 1"/>
    <property type="match status" value="1"/>
</dbReference>
<dbReference type="AlphaFoldDB" id="A0A2U1LM00"/>
<dbReference type="GO" id="GO:0016787">
    <property type="term" value="F:hydrolase activity"/>
    <property type="evidence" value="ECO:0007669"/>
    <property type="project" value="UniProtKB-KW"/>
</dbReference>
<organism evidence="3 4">
    <name type="scientific">Artemisia annua</name>
    <name type="common">Sweet wormwood</name>
    <dbReference type="NCBI Taxonomy" id="35608"/>
    <lineage>
        <taxon>Eukaryota</taxon>
        <taxon>Viridiplantae</taxon>
        <taxon>Streptophyta</taxon>
        <taxon>Embryophyta</taxon>
        <taxon>Tracheophyta</taxon>
        <taxon>Spermatophyta</taxon>
        <taxon>Magnoliopsida</taxon>
        <taxon>eudicotyledons</taxon>
        <taxon>Gunneridae</taxon>
        <taxon>Pentapetalae</taxon>
        <taxon>asterids</taxon>
        <taxon>campanulids</taxon>
        <taxon>Asterales</taxon>
        <taxon>Asteraceae</taxon>
        <taxon>Asteroideae</taxon>
        <taxon>Anthemideae</taxon>
        <taxon>Artemisiinae</taxon>
        <taxon>Artemisia</taxon>
    </lineage>
</organism>
<feature type="compositionally biased region" description="Pro residues" evidence="1">
    <location>
        <begin position="27"/>
        <end position="41"/>
    </location>
</feature>
<gene>
    <name evidence="3" type="ORF">CTI12_AA476700</name>
</gene>
<feature type="compositionally biased region" description="Polar residues" evidence="1">
    <location>
        <begin position="81"/>
        <end position="90"/>
    </location>
</feature>
<keyword evidence="4" id="KW-1185">Reference proteome</keyword>
<dbReference type="Pfam" id="PF26216">
    <property type="entry name" value="GDPGP1_C"/>
    <property type="match status" value="1"/>
</dbReference>
<feature type="region of interest" description="Disordered" evidence="1">
    <location>
        <begin position="1"/>
        <end position="92"/>
    </location>
</feature>
<accession>A0A2U1LM00</accession>
<dbReference type="GO" id="GO:0005737">
    <property type="term" value="C:cytoplasm"/>
    <property type="evidence" value="ECO:0007669"/>
    <property type="project" value="UniProtKB-SubCell"/>
</dbReference>
<dbReference type="GO" id="GO:0000166">
    <property type="term" value="F:nucleotide binding"/>
    <property type="evidence" value="ECO:0007669"/>
    <property type="project" value="UniProtKB-KW"/>
</dbReference>
<dbReference type="STRING" id="35608.A0A2U1LM00"/>
<evidence type="ECO:0000313" key="4">
    <source>
        <dbReference type="Proteomes" id="UP000245207"/>
    </source>
</evidence>
<dbReference type="GO" id="GO:0005085">
    <property type="term" value="F:guanyl-nucleotide exchange factor activity"/>
    <property type="evidence" value="ECO:0007669"/>
    <property type="project" value="UniProtKB-KW"/>
</dbReference>
<dbReference type="Proteomes" id="UP000245207">
    <property type="component" value="Unassembled WGS sequence"/>
</dbReference>
<protein>
    <recommendedName>
        <fullName evidence="2">GDPGP1-like C-terminal domain-containing protein</fullName>
    </recommendedName>
</protein>
<name>A0A2U1LM00_ARTAN</name>
<feature type="domain" description="GDPGP1-like C-terminal" evidence="2">
    <location>
        <begin position="105"/>
        <end position="170"/>
    </location>
</feature>
<dbReference type="InterPro" id="IPR026506">
    <property type="entry name" value="GDPGP"/>
</dbReference>
<reference evidence="3 4" key="1">
    <citation type="journal article" date="2018" name="Mol. Plant">
        <title>The genome of Artemisia annua provides insight into the evolution of Asteraceae family and artemisinin biosynthesis.</title>
        <authorList>
            <person name="Shen Q."/>
            <person name="Zhang L."/>
            <person name="Liao Z."/>
            <person name="Wang S."/>
            <person name="Yan T."/>
            <person name="Shi P."/>
            <person name="Liu M."/>
            <person name="Fu X."/>
            <person name="Pan Q."/>
            <person name="Wang Y."/>
            <person name="Lv Z."/>
            <person name="Lu X."/>
            <person name="Zhang F."/>
            <person name="Jiang W."/>
            <person name="Ma Y."/>
            <person name="Chen M."/>
            <person name="Hao X."/>
            <person name="Li L."/>
            <person name="Tang Y."/>
            <person name="Lv G."/>
            <person name="Zhou Y."/>
            <person name="Sun X."/>
            <person name="Brodelius P.E."/>
            <person name="Rose J.K.C."/>
            <person name="Tang K."/>
        </authorList>
    </citation>
    <scope>NUCLEOTIDE SEQUENCE [LARGE SCALE GENOMIC DNA]</scope>
    <source>
        <strain evidence="4">cv. Huhao1</strain>
        <tissue evidence="3">Leaf</tissue>
    </source>
</reference>
<feature type="compositionally biased region" description="Polar residues" evidence="1">
    <location>
        <begin position="65"/>
        <end position="75"/>
    </location>
</feature>